<comment type="caution">
    <text evidence="2">The sequence shown here is derived from an EMBL/GenBank/DDBJ whole genome shotgun (WGS) entry which is preliminary data.</text>
</comment>
<dbReference type="SUPFAM" id="SSF51735">
    <property type="entry name" value="NAD(P)-binding Rossmann-fold domains"/>
    <property type="match status" value="1"/>
</dbReference>
<evidence type="ECO:0000313" key="2">
    <source>
        <dbReference type="EMBL" id="KAG6372473.1"/>
    </source>
</evidence>
<evidence type="ECO:0000313" key="3">
    <source>
        <dbReference type="Proteomes" id="UP000683000"/>
    </source>
</evidence>
<accession>A0A8I3A5I0</accession>
<evidence type="ECO:0000259" key="1">
    <source>
        <dbReference type="SMART" id="SM00829"/>
    </source>
</evidence>
<dbReference type="InterPro" id="IPR036291">
    <property type="entry name" value="NAD(P)-bd_dom_sf"/>
</dbReference>
<dbReference type="SUPFAM" id="SSF50129">
    <property type="entry name" value="GroES-like"/>
    <property type="match status" value="1"/>
</dbReference>
<reference evidence="2" key="1">
    <citation type="submission" date="2021-03" db="EMBL/GenBank/DDBJ databases">
        <title>Evolutionary innovations through gain and loss of genes in the ectomycorrhizal Boletales.</title>
        <authorList>
            <person name="Wu G."/>
            <person name="Miyauchi S."/>
            <person name="Morin E."/>
            <person name="Yang Z.-L."/>
            <person name="Xu J."/>
            <person name="Martin F.M."/>
        </authorList>
    </citation>
    <scope>NUCLEOTIDE SEQUENCE</scope>
    <source>
        <strain evidence="2">BR01</strain>
    </source>
</reference>
<gene>
    <name evidence="2" type="ORF">JVT61DRAFT_7574</name>
</gene>
<name>A0A8I3A5I0_9AGAM</name>
<feature type="domain" description="Enoyl reductase (ER)" evidence="1">
    <location>
        <begin position="59"/>
        <end position="382"/>
    </location>
</feature>
<dbReference type="PANTHER" id="PTHR43482">
    <property type="entry name" value="PROTEIN AST1-RELATED"/>
    <property type="match status" value="1"/>
</dbReference>
<dbReference type="Gene3D" id="3.90.180.10">
    <property type="entry name" value="Medium-chain alcohol dehydrogenases, catalytic domain"/>
    <property type="match status" value="1"/>
</dbReference>
<sequence>MLQCQAVRRSQYKLAPSRFVSLSSKVHSLGRALITNLVPYHRRSSHRFTMQALRFEKTGSFDELALHTIAKPSLAPGEALVRVKAAGVNGSDAAAILGILPFVTLPRTPGRDFSGEVVEALDNSGTPAKAWIGTDVWGTGSERGFTSDGTFAEFVKVPLAALSRKPKTLSHVDAASMTLPWLCAWITVDTLAKVKQGDNVVIIGARGGIGSAAAQLCKDRGARLFGTYTSLANATPPPYLTPIALTSDTAIRDAIAKEDLSNKIDVLLDCAGYERPFNDALFTMTPNGSGRVVVMAVHSKDDLFPINMRTFYTKALTIKGMKSSILSSIEIKAFLDLLSEKIDSGVFQGPQAVVTVDIKDTLAVAGALKEILTRSSHVRSVFVT</sequence>
<dbReference type="Proteomes" id="UP000683000">
    <property type="component" value="Unassembled WGS sequence"/>
</dbReference>
<dbReference type="EMBL" id="JAGFBS010000027">
    <property type="protein sequence ID" value="KAG6372473.1"/>
    <property type="molecule type" value="Genomic_DNA"/>
</dbReference>
<dbReference type="AlphaFoldDB" id="A0A8I3A5I0"/>
<dbReference type="Pfam" id="PF00107">
    <property type="entry name" value="ADH_zinc_N"/>
    <property type="match status" value="1"/>
</dbReference>
<keyword evidence="3" id="KW-1185">Reference proteome</keyword>
<dbReference type="OrthoDB" id="203908at2759"/>
<dbReference type="Pfam" id="PF08240">
    <property type="entry name" value="ADH_N"/>
    <property type="match status" value="1"/>
</dbReference>
<dbReference type="InterPro" id="IPR052585">
    <property type="entry name" value="Lipid_raft_assoc_Zn_ADH"/>
</dbReference>
<dbReference type="InterPro" id="IPR013154">
    <property type="entry name" value="ADH-like_N"/>
</dbReference>
<proteinExistence type="predicted"/>
<dbReference type="PANTHER" id="PTHR43482:SF1">
    <property type="entry name" value="PROTEIN AST1-RELATED"/>
    <property type="match status" value="1"/>
</dbReference>
<dbReference type="GO" id="GO:0016491">
    <property type="term" value="F:oxidoreductase activity"/>
    <property type="evidence" value="ECO:0007669"/>
    <property type="project" value="InterPro"/>
</dbReference>
<organism evidence="2 3">
    <name type="scientific">Boletus reticuloceps</name>
    <dbReference type="NCBI Taxonomy" id="495285"/>
    <lineage>
        <taxon>Eukaryota</taxon>
        <taxon>Fungi</taxon>
        <taxon>Dikarya</taxon>
        <taxon>Basidiomycota</taxon>
        <taxon>Agaricomycotina</taxon>
        <taxon>Agaricomycetes</taxon>
        <taxon>Agaricomycetidae</taxon>
        <taxon>Boletales</taxon>
        <taxon>Boletineae</taxon>
        <taxon>Boletaceae</taxon>
        <taxon>Boletoideae</taxon>
        <taxon>Boletus</taxon>
    </lineage>
</organism>
<dbReference type="InterPro" id="IPR011032">
    <property type="entry name" value="GroES-like_sf"/>
</dbReference>
<dbReference type="InterPro" id="IPR020843">
    <property type="entry name" value="ER"/>
</dbReference>
<dbReference type="SMART" id="SM00829">
    <property type="entry name" value="PKS_ER"/>
    <property type="match status" value="1"/>
</dbReference>
<dbReference type="InterPro" id="IPR013149">
    <property type="entry name" value="ADH-like_C"/>
</dbReference>
<protein>
    <submittedName>
        <fullName evidence="2">Chaperonin 10-like protein</fullName>
    </submittedName>
</protein>